<evidence type="ECO:0000256" key="1">
    <source>
        <dbReference type="SAM" id="SignalP"/>
    </source>
</evidence>
<accession>A0A4R3I1K0</accession>
<dbReference type="InterPro" id="IPR013424">
    <property type="entry name" value="Ice-binding_C"/>
</dbReference>
<evidence type="ECO:0000313" key="3">
    <source>
        <dbReference type="EMBL" id="TCS38581.1"/>
    </source>
</evidence>
<keyword evidence="4" id="KW-1185">Reference proteome</keyword>
<dbReference type="OrthoDB" id="9154963at2"/>
<dbReference type="AlphaFoldDB" id="A0A4R3I1K0"/>
<dbReference type="NCBIfam" id="TIGR02595">
    <property type="entry name" value="PEP_CTERM"/>
    <property type="match status" value="1"/>
</dbReference>
<organism evidence="3 4">
    <name type="scientific">Paucimonas lemoignei</name>
    <name type="common">Pseudomonas lemoignei</name>
    <dbReference type="NCBI Taxonomy" id="29443"/>
    <lineage>
        <taxon>Bacteria</taxon>
        <taxon>Pseudomonadati</taxon>
        <taxon>Pseudomonadota</taxon>
        <taxon>Betaproteobacteria</taxon>
        <taxon>Burkholderiales</taxon>
        <taxon>Burkholderiaceae</taxon>
        <taxon>Paucimonas</taxon>
    </lineage>
</organism>
<dbReference type="Pfam" id="PF07589">
    <property type="entry name" value="PEP-CTERM"/>
    <property type="match status" value="1"/>
</dbReference>
<name>A0A4R3I1K0_PAULE</name>
<comment type="caution">
    <text evidence="3">The sequence shown here is derived from an EMBL/GenBank/DDBJ whole genome shotgun (WGS) entry which is preliminary data.</text>
</comment>
<evidence type="ECO:0000259" key="2">
    <source>
        <dbReference type="Pfam" id="PF07589"/>
    </source>
</evidence>
<dbReference type="EMBL" id="SLZQ01000002">
    <property type="protein sequence ID" value="TCS38581.1"/>
    <property type="molecule type" value="Genomic_DNA"/>
</dbReference>
<feature type="chain" id="PRO_5020180337" evidence="1">
    <location>
        <begin position="26"/>
        <end position="216"/>
    </location>
</feature>
<sequence>MNIFKKALLGLAFISTLGLATSANATVFTVTDGGFTWGSGYGTGNGQLDVVFTNLVTPQTFNLNVGETASFLFGRAQLNETCINSGITVLDLLAGCGVGASELDNLGVTAWLTFTNPVADTIYNVAVTGAIAGRVNSPDLLDFVPDFWIDFSPVVVNFDGTGSFVVDMGDLYFNRTGSITNGYNVTLTAVPEPSSLALLGLGLVGLAGMARRKKQA</sequence>
<proteinExistence type="predicted"/>
<evidence type="ECO:0000313" key="4">
    <source>
        <dbReference type="Proteomes" id="UP000295382"/>
    </source>
</evidence>
<reference evidence="3 4" key="1">
    <citation type="submission" date="2019-03" db="EMBL/GenBank/DDBJ databases">
        <title>Genomic Encyclopedia of Type Strains, Phase IV (KMG-IV): sequencing the most valuable type-strain genomes for metagenomic binning, comparative biology and taxonomic classification.</title>
        <authorList>
            <person name="Goeker M."/>
        </authorList>
    </citation>
    <scope>NUCLEOTIDE SEQUENCE [LARGE SCALE GENOMIC DNA]</scope>
    <source>
        <strain evidence="3 4">DSM 7445</strain>
    </source>
</reference>
<keyword evidence="1" id="KW-0732">Signal</keyword>
<dbReference type="RefSeq" id="WP_132257646.1">
    <property type="nucleotide sequence ID" value="NZ_SLZQ01000002.1"/>
</dbReference>
<dbReference type="Proteomes" id="UP000295382">
    <property type="component" value="Unassembled WGS sequence"/>
</dbReference>
<protein>
    <submittedName>
        <fullName evidence="3">Putative secreted protein</fullName>
    </submittedName>
</protein>
<feature type="signal peptide" evidence="1">
    <location>
        <begin position="1"/>
        <end position="25"/>
    </location>
</feature>
<feature type="domain" description="Ice-binding protein C-terminal" evidence="2">
    <location>
        <begin position="189"/>
        <end position="212"/>
    </location>
</feature>
<gene>
    <name evidence="3" type="ORF">EDC30_102320</name>
</gene>